<dbReference type="Pfam" id="PF01084">
    <property type="entry name" value="Ribosomal_S18"/>
    <property type="match status" value="1"/>
</dbReference>
<feature type="compositionally biased region" description="Polar residues" evidence="5">
    <location>
        <begin position="47"/>
        <end position="61"/>
    </location>
</feature>
<evidence type="ECO:0000313" key="6">
    <source>
        <dbReference type="EMBL" id="KAL1900648.1"/>
    </source>
</evidence>
<feature type="compositionally biased region" description="Basic and acidic residues" evidence="5">
    <location>
        <begin position="103"/>
        <end position="136"/>
    </location>
</feature>
<accession>A0ABR3ZIX1</accession>
<sequence length="259" mass="28648">MPARLPTTLAAAVSRCSSIFAGSTAPRVAVASLHSSARLAAPPRTPPSSGASFLNLDSNETGRPRPGSAAPGSQAAPTGTGQQAPQRYGPRSDANAALSRVLFDSETRRRMHERREEQKRTALEKMTERKTTDDYARHLHRKFNTGEIYSPRDLNPVQQSDWSDPWVLEMDTVDLVGINPLDEYRNFSMISEYVTSMGRIRHSSDTMLRPVNQRRMARAIRRSIGMGFHPSTHKHPEILAMTQAARPAYSPSGGSRGRR</sequence>
<comment type="similarity">
    <text evidence="1">Belongs to the bacterial ribosomal protein bS18 family.</text>
</comment>
<evidence type="ECO:0000256" key="4">
    <source>
        <dbReference type="ARBA" id="ARBA00035264"/>
    </source>
</evidence>
<evidence type="ECO:0000256" key="5">
    <source>
        <dbReference type="SAM" id="MobiDB-lite"/>
    </source>
</evidence>
<evidence type="ECO:0000313" key="7">
    <source>
        <dbReference type="Proteomes" id="UP001583186"/>
    </source>
</evidence>
<name>A0ABR3ZIX1_9PEZI</name>
<keyword evidence="3" id="KW-0687">Ribonucleoprotein</keyword>
<keyword evidence="2" id="KW-0689">Ribosomal protein</keyword>
<dbReference type="InterPro" id="IPR001648">
    <property type="entry name" value="Ribosomal_bS18"/>
</dbReference>
<dbReference type="EMBL" id="JAWCUI010000009">
    <property type="protein sequence ID" value="KAL1900648.1"/>
    <property type="molecule type" value="Genomic_DNA"/>
</dbReference>
<dbReference type="PANTHER" id="PTHR13479:SF40">
    <property type="entry name" value="SMALL RIBOSOMAL SUBUNIT PROTEIN BS18M"/>
    <property type="match status" value="1"/>
</dbReference>
<evidence type="ECO:0000256" key="2">
    <source>
        <dbReference type="ARBA" id="ARBA00022980"/>
    </source>
</evidence>
<dbReference type="Gene3D" id="4.10.640.10">
    <property type="entry name" value="Ribosomal protein S18"/>
    <property type="match status" value="1"/>
</dbReference>
<feature type="compositionally biased region" description="Low complexity" evidence="5">
    <location>
        <begin position="64"/>
        <end position="81"/>
    </location>
</feature>
<dbReference type="SUPFAM" id="SSF46911">
    <property type="entry name" value="Ribosomal protein S18"/>
    <property type="match status" value="1"/>
</dbReference>
<proteinExistence type="inferred from homology"/>
<organism evidence="6 7">
    <name type="scientific">Sporothrix stenoceras</name>
    <dbReference type="NCBI Taxonomy" id="5173"/>
    <lineage>
        <taxon>Eukaryota</taxon>
        <taxon>Fungi</taxon>
        <taxon>Dikarya</taxon>
        <taxon>Ascomycota</taxon>
        <taxon>Pezizomycotina</taxon>
        <taxon>Sordariomycetes</taxon>
        <taxon>Sordariomycetidae</taxon>
        <taxon>Ophiostomatales</taxon>
        <taxon>Ophiostomataceae</taxon>
        <taxon>Sporothrix</taxon>
    </lineage>
</organism>
<evidence type="ECO:0000256" key="3">
    <source>
        <dbReference type="ARBA" id="ARBA00023274"/>
    </source>
</evidence>
<comment type="caution">
    <text evidence="6">The sequence shown here is derived from an EMBL/GenBank/DDBJ whole genome shotgun (WGS) entry which is preliminary data.</text>
</comment>
<keyword evidence="7" id="KW-1185">Reference proteome</keyword>
<feature type="region of interest" description="Disordered" evidence="5">
    <location>
        <begin position="39"/>
        <end position="136"/>
    </location>
</feature>
<protein>
    <recommendedName>
        <fullName evidence="4">Small ribosomal subunit protein bS18m</fullName>
    </recommendedName>
</protein>
<dbReference type="PANTHER" id="PTHR13479">
    <property type="entry name" value="30S RIBOSOMAL PROTEIN S18"/>
    <property type="match status" value="1"/>
</dbReference>
<dbReference type="Proteomes" id="UP001583186">
    <property type="component" value="Unassembled WGS sequence"/>
</dbReference>
<evidence type="ECO:0000256" key="1">
    <source>
        <dbReference type="ARBA" id="ARBA00005589"/>
    </source>
</evidence>
<dbReference type="InterPro" id="IPR036870">
    <property type="entry name" value="Ribosomal_bS18_sf"/>
</dbReference>
<reference evidence="6 7" key="1">
    <citation type="journal article" date="2024" name="IMA Fungus">
        <title>IMA Genome - F19 : A genome assembly and annotation guide to empower mycologists, including annotated draft genome sequences of Ceratocystis pirilliformis, Diaporthe australafricana, Fusarium ophioides, Paecilomyces lecythidis, and Sporothrix stenoceras.</title>
        <authorList>
            <person name="Aylward J."/>
            <person name="Wilson A.M."/>
            <person name="Visagie C.M."/>
            <person name="Spraker J."/>
            <person name="Barnes I."/>
            <person name="Buitendag C."/>
            <person name="Ceriani C."/>
            <person name="Del Mar Angel L."/>
            <person name="du Plessis D."/>
            <person name="Fuchs T."/>
            <person name="Gasser K."/>
            <person name="Kramer D."/>
            <person name="Li W."/>
            <person name="Munsamy K."/>
            <person name="Piso A."/>
            <person name="Price J.L."/>
            <person name="Sonnekus B."/>
            <person name="Thomas C."/>
            <person name="van der Nest A."/>
            <person name="van Dijk A."/>
            <person name="van Heerden A."/>
            <person name="van Vuuren N."/>
            <person name="Yilmaz N."/>
            <person name="Duong T.A."/>
            <person name="van der Merwe N.A."/>
            <person name="Wingfield M.J."/>
            <person name="Wingfield B.D."/>
        </authorList>
    </citation>
    <scope>NUCLEOTIDE SEQUENCE [LARGE SCALE GENOMIC DNA]</scope>
    <source>
        <strain evidence="6 7">CMW 5346</strain>
    </source>
</reference>
<gene>
    <name evidence="6" type="ORF">Sste5346_002373</name>
</gene>